<evidence type="ECO:0000313" key="3">
    <source>
        <dbReference type="Proteomes" id="UP000565521"/>
    </source>
</evidence>
<dbReference type="SUPFAM" id="SSF54975">
    <property type="entry name" value="Acylphosphatase/BLUF domain-like"/>
    <property type="match status" value="1"/>
</dbReference>
<dbReference type="RefSeq" id="WP_176907078.1">
    <property type="nucleotide sequence ID" value="NZ_JABKAU010000005.1"/>
</dbReference>
<dbReference type="Pfam" id="PF04940">
    <property type="entry name" value="BLUF"/>
    <property type="match status" value="1"/>
</dbReference>
<reference evidence="2 3" key="1">
    <citation type="submission" date="2020-05" db="EMBL/GenBank/DDBJ databases">
        <title>Hymenobacter terrestris sp. nov. and Hymenobacter lapidiphilus sp. nov., isolated from regoliths in Antarctica.</title>
        <authorList>
            <person name="Sedlacek I."/>
            <person name="Pantucek R."/>
            <person name="Zeman M."/>
            <person name="Holochova P."/>
            <person name="Kralova S."/>
            <person name="Stankova E."/>
            <person name="Sedo O."/>
            <person name="Micenkova L."/>
            <person name="Svec P."/>
            <person name="Gupta V."/>
            <person name="Sood U."/>
            <person name="Korpole U.S."/>
            <person name="Lal R."/>
        </authorList>
    </citation>
    <scope>NUCLEOTIDE SEQUENCE [LARGE SCALE GENOMIC DNA]</scope>
    <source>
        <strain evidence="2 3">P5342</strain>
    </source>
</reference>
<sequence length="140" mass="16091">MHHLVYSSQIVGALSESLLREMLQKFRHYNHQVGITGILLYCNGQVLQVLEGERTVVEQLYSRIEHDPRHGNVVKLADGPVSWREFPEWSMAFAVASPSAFSSLTGYCDPDNPWQPRNEAGQLIRELIREFIQQTRLTVR</sequence>
<proteinExistence type="predicted"/>
<dbReference type="EMBL" id="JABKAU010000005">
    <property type="protein sequence ID" value="NVO30382.1"/>
    <property type="molecule type" value="Genomic_DNA"/>
</dbReference>
<name>A0A7Y7PMJ7_9BACT</name>
<protein>
    <submittedName>
        <fullName evidence="2">BLUF domain-containing protein</fullName>
    </submittedName>
</protein>
<dbReference type="InterPro" id="IPR036046">
    <property type="entry name" value="Acylphosphatase-like_dom_sf"/>
</dbReference>
<evidence type="ECO:0000313" key="2">
    <source>
        <dbReference type="EMBL" id="NVO30382.1"/>
    </source>
</evidence>
<dbReference type="GO" id="GO:0009882">
    <property type="term" value="F:blue light photoreceptor activity"/>
    <property type="evidence" value="ECO:0007669"/>
    <property type="project" value="InterPro"/>
</dbReference>
<comment type="caution">
    <text evidence="2">The sequence shown here is derived from an EMBL/GenBank/DDBJ whole genome shotgun (WGS) entry which is preliminary data.</text>
</comment>
<dbReference type="Gene3D" id="3.30.70.100">
    <property type="match status" value="1"/>
</dbReference>
<dbReference type="PROSITE" id="PS50925">
    <property type="entry name" value="BLUF"/>
    <property type="match status" value="1"/>
</dbReference>
<feature type="domain" description="BLUF" evidence="1">
    <location>
        <begin position="1"/>
        <end position="92"/>
    </location>
</feature>
<evidence type="ECO:0000259" key="1">
    <source>
        <dbReference type="PROSITE" id="PS50925"/>
    </source>
</evidence>
<dbReference type="GO" id="GO:0071949">
    <property type="term" value="F:FAD binding"/>
    <property type="evidence" value="ECO:0007669"/>
    <property type="project" value="InterPro"/>
</dbReference>
<keyword evidence="3" id="KW-1185">Reference proteome</keyword>
<organism evidence="2 3">
    <name type="scientific">Hymenobacter lapidiphilus</name>
    <dbReference type="NCBI Taxonomy" id="2608003"/>
    <lineage>
        <taxon>Bacteria</taxon>
        <taxon>Pseudomonadati</taxon>
        <taxon>Bacteroidota</taxon>
        <taxon>Cytophagia</taxon>
        <taxon>Cytophagales</taxon>
        <taxon>Hymenobacteraceae</taxon>
        <taxon>Hymenobacter</taxon>
    </lineage>
</organism>
<accession>A0A7Y7PMJ7</accession>
<dbReference type="InterPro" id="IPR007024">
    <property type="entry name" value="BLUF_domain"/>
</dbReference>
<dbReference type="Proteomes" id="UP000565521">
    <property type="component" value="Unassembled WGS sequence"/>
</dbReference>
<dbReference type="AlphaFoldDB" id="A0A7Y7PMJ7"/>
<gene>
    <name evidence="2" type="ORF">HW554_04110</name>
</gene>
<dbReference type="SMART" id="SM01034">
    <property type="entry name" value="BLUF"/>
    <property type="match status" value="1"/>
</dbReference>